<proteinExistence type="predicted"/>
<feature type="non-terminal residue" evidence="2">
    <location>
        <position position="79"/>
    </location>
</feature>
<organism evidence="2 3">
    <name type="scientific">Hyaloscypha bicolor E</name>
    <dbReference type="NCBI Taxonomy" id="1095630"/>
    <lineage>
        <taxon>Eukaryota</taxon>
        <taxon>Fungi</taxon>
        <taxon>Dikarya</taxon>
        <taxon>Ascomycota</taxon>
        <taxon>Pezizomycotina</taxon>
        <taxon>Leotiomycetes</taxon>
        <taxon>Helotiales</taxon>
        <taxon>Hyaloscyphaceae</taxon>
        <taxon>Hyaloscypha</taxon>
        <taxon>Hyaloscypha bicolor</taxon>
    </lineage>
</organism>
<evidence type="ECO:0000259" key="1">
    <source>
        <dbReference type="Pfam" id="PF20150"/>
    </source>
</evidence>
<dbReference type="GeneID" id="36594315"/>
<dbReference type="InterPro" id="IPR045518">
    <property type="entry name" value="2EXR"/>
</dbReference>
<gene>
    <name evidence="2" type="ORF">K444DRAFT_658197</name>
</gene>
<dbReference type="InParanoid" id="A0A2J6TVH5"/>
<evidence type="ECO:0000313" key="2">
    <source>
        <dbReference type="EMBL" id="PMD67044.1"/>
    </source>
</evidence>
<dbReference type="AlphaFoldDB" id="A0A2J6TVH5"/>
<feature type="domain" description="2EXR" evidence="1">
    <location>
        <begin position="17"/>
        <end position="57"/>
    </location>
</feature>
<dbReference type="OrthoDB" id="3513892at2759"/>
<accession>A0A2J6TVH5</accession>
<reference evidence="2 3" key="1">
    <citation type="submission" date="2016-04" db="EMBL/GenBank/DDBJ databases">
        <title>A degradative enzymes factory behind the ericoid mycorrhizal symbiosis.</title>
        <authorList>
            <consortium name="DOE Joint Genome Institute"/>
            <person name="Martino E."/>
            <person name="Morin E."/>
            <person name="Grelet G."/>
            <person name="Kuo A."/>
            <person name="Kohler A."/>
            <person name="Daghino S."/>
            <person name="Barry K."/>
            <person name="Choi C."/>
            <person name="Cichocki N."/>
            <person name="Clum A."/>
            <person name="Copeland A."/>
            <person name="Hainaut M."/>
            <person name="Haridas S."/>
            <person name="Labutti K."/>
            <person name="Lindquist E."/>
            <person name="Lipzen A."/>
            <person name="Khouja H.-R."/>
            <person name="Murat C."/>
            <person name="Ohm R."/>
            <person name="Olson A."/>
            <person name="Spatafora J."/>
            <person name="Veneault-Fourrey C."/>
            <person name="Henrissat B."/>
            <person name="Grigoriev I."/>
            <person name="Martin F."/>
            <person name="Perotto S."/>
        </authorList>
    </citation>
    <scope>NUCLEOTIDE SEQUENCE [LARGE SCALE GENOMIC DNA]</scope>
    <source>
        <strain evidence="2 3">E</strain>
    </source>
</reference>
<sequence length="79" mass="9037">MSTDSSLEALPMATTSFPQFSSLPPEIRRIIWESAASPRIVYLEFIMKEKHTCSRVWSETTVEGPESMGFFDLDHQPEE</sequence>
<dbReference type="RefSeq" id="XP_024743948.1">
    <property type="nucleotide sequence ID" value="XM_024886238.1"/>
</dbReference>
<evidence type="ECO:0000313" key="3">
    <source>
        <dbReference type="Proteomes" id="UP000235371"/>
    </source>
</evidence>
<dbReference type="Pfam" id="PF20150">
    <property type="entry name" value="2EXR"/>
    <property type="match status" value="1"/>
</dbReference>
<dbReference type="EMBL" id="KZ613740">
    <property type="protein sequence ID" value="PMD67044.1"/>
    <property type="molecule type" value="Genomic_DNA"/>
</dbReference>
<name>A0A2J6TVH5_9HELO</name>
<protein>
    <recommendedName>
        <fullName evidence="1">2EXR domain-containing protein</fullName>
    </recommendedName>
</protein>
<keyword evidence="3" id="KW-1185">Reference proteome</keyword>
<dbReference type="Proteomes" id="UP000235371">
    <property type="component" value="Unassembled WGS sequence"/>
</dbReference>